<accession>A0A4Y2DW26</accession>
<evidence type="ECO:0000256" key="1">
    <source>
        <dbReference type="SAM" id="MobiDB-lite"/>
    </source>
</evidence>
<name>A0A4Y2DW26_ARAVE</name>
<organism evidence="2 3">
    <name type="scientific">Araneus ventricosus</name>
    <name type="common">Orbweaver spider</name>
    <name type="synonym">Epeira ventricosa</name>
    <dbReference type="NCBI Taxonomy" id="182803"/>
    <lineage>
        <taxon>Eukaryota</taxon>
        <taxon>Metazoa</taxon>
        <taxon>Ecdysozoa</taxon>
        <taxon>Arthropoda</taxon>
        <taxon>Chelicerata</taxon>
        <taxon>Arachnida</taxon>
        <taxon>Araneae</taxon>
        <taxon>Araneomorphae</taxon>
        <taxon>Entelegynae</taxon>
        <taxon>Araneoidea</taxon>
        <taxon>Araneidae</taxon>
        <taxon>Araneus</taxon>
    </lineage>
</organism>
<sequence>MKEVFGSALGYDLVFRFDLAGSRGTTNYNRTGHKVNCEYLCACRKADRIRFATNSSRRTENSAYTSKTATSSCSRIVRLRVYTSLKGLWKRQENIPGPSDLTLTSIERDQVHFDGGASTGSGSSNSGFADELHFSGCHNGMVQAEFSQPSEKYDYFQRCCLRRLATPVASTRSFYRNEIFARQKGGTTGACLPHTSHAERKTSPGNRRKRSHPS</sequence>
<comment type="caution">
    <text evidence="2">The sequence shown here is derived from an EMBL/GenBank/DDBJ whole genome shotgun (WGS) entry which is preliminary data.</text>
</comment>
<feature type="region of interest" description="Disordered" evidence="1">
    <location>
        <begin position="186"/>
        <end position="214"/>
    </location>
</feature>
<dbReference type="EMBL" id="BGPR01000453">
    <property type="protein sequence ID" value="GBM21103.1"/>
    <property type="molecule type" value="Genomic_DNA"/>
</dbReference>
<protein>
    <submittedName>
        <fullName evidence="2">Uncharacterized protein</fullName>
    </submittedName>
</protein>
<reference evidence="2 3" key="1">
    <citation type="journal article" date="2019" name="Sci. Rep.">
        <title>Orb-weaving spider Araneus ventricosus genome elucidates the spidroin gene catalogue.</title>
        <authorList>
            <person name="Kono N."/>
            <person name="Nakamura H."/>
            <person name="Ohtoshi R."/>
            <person name="Moran D.A.P."/>
            <person name="Shinohara A."/>
            <person name="Yoshida Y."/>
            <person name="Fujiwara M."/>
            <person name="Mori M."/>
            <person name="Tomita M."/>
            <person name="Arakawa K."/>
        </authorList>
    </citation>
    <scope>NUCLEOTIDE SEQUENCE [LARGE SCALE GENOMIC DNA]</scope>
</reference>
<evidence type="ECO:0000313" key="2">
    <source>
        <dbReference type="EMBL" id="GBM21103.1"/>
    </source>
</evidence>
<evidence type="ECO:0000313" key="3">
    <source>
        <dbReference type="Proteomes" id="UP000499080"/>
    </source>
</evidence>
<keyword evidence="3" id="KW-1185">Reference proteome</keyword>
<dbReference type="AlphaFoldDB" id="A0A4Y2DW26"/>
<proteinExistence type="predicted"/>
<gene>
    <name evidence="2" type="ORF">AVEN_200785_1</name>
</gene>
<dbReference type="Proteomes" id="UP000499080">
    <property type="component" value="Unassembled WGS sequence"/>
</dbReference>